<dbReference type="AlphaFoldDB" id="A0A2T9KDT0"/>
<proteinExistence type="predicted"/>
<gene>
    <name evidence="1" type="ORF">DDF67_01785</name>
</gene>
<name>A0A2T9KDT0_9CAUL</name>
<organism evidence="1 2">
    <name type="scientific">Caulobacter endophyticus</name>
    <dbReference type="NCBI Taxonomy" id="2172652"/>
    <lineage>
        <taxon>Bacteria</taxon>
        <taxon>Pseudomonadati</taxon>
        <taxon>Pseudomonadota</taxon>
        <taxon>Alphaproteobacteria</taxon>
        <taxon>Caulobacterales</taxon>
        <taxon>Caulobacteraceae</taxon>
        <taxon>Caulobacter</taxon>
    </lineage>
</organism>
<comment type="caution">
    <text evidence="1">The sequence shown here is derived from an EMBL/GenBank/DDBJ whole genome shotgun (WGS) entry which is preliminary data.</text>
</comment>
<dbReference type="Proteomes" id="UP000245073">
    <property type="component" value="Unassembled WGS sequence"/>
</dbReference>
<protein>
    <submittedName>
        <fullName evidence="1">Uncharacterized protein</fullName>
    </submittedName>
</protein>
<evidence type="ECO:0000313" key="2">
    <source>
        <dbReference type="Proteomes" id="UP000245073"/>
    </source>
</evidence>
<evidence type="ECO:0000313" key="1">
    <source>
        <dbReference type="EMBL" id="PVM94005.1"/>
    </source>
</evidence>
<dbReference type="RefSeq" id="WP_109099253.1">
    <property type="nucleotide sequence ID" value="NZ_QDKQ01000011.1"/>
</dbReference>
<reference evidence="1 2" key="1">
    <citation type="submission" date="2018-04" db="EMBL/GenBank/DDBJ databases">
        <title>The genome sequence of Caulobacter sp. 744.</title>
        <authorList>
            <person name="Gao J."/>
            <person name="Sun J."/>
        </authorList>
    </citation>
    <scope>NUCLEOTIDE SEQUENCE [LARGE SCALE GENOMIC DNA]</scope>
    <source>
        <strain evidence="1 2">774</strain>
    </source>
</reference>
<accession>A0A2T9KDT0</accession>
<sequence length="90" mass="10111">MTIQFDIAKLNSLDELLAVIDAGEDMTLVRDGKVIATVNVERNPEGLDAPKVQRRLGLWEHLNLDIPAEVFTDSDPELEDLMDEPIWPKA</sequence>
<dbReference type="EMBL" id="QDKQ01000011">
    <property type="protein sequence ID" value="PVM94005.1"/>
    <property type="molecule type" value="Genomic_DNA"/>
</dbReference>
<keyword evidence="2" id="KW-1185">Reference proteome</keyword>
<dbReference type="OrthoDB" id="7191106at2"/>